<dbReference type="Proteomes" id="UP000039865">
    <property type="component" value="Unassembled WGS sequence"/>
</dbReference>
<dbReference type="InParanoid" id="A0A077ZTW3"/>
<evidence type="ECO:0000313" key="3">
    <source>
        <dbReference type="EMBL" id="CDW73014.1"/>
    </source>
</evidence>
<evidence type="ECO:0000313" key="4">
    <source>
        <dbReference type="Proteomes" id="UP000039865"/>
    </source>
</evidence>
<dbReference type="SUPFAM" id="SSF89796">
    <property type="entry name" value="CoA-transferase family III (CaiB/BaiF)"/>
    <property type="match status" value="1"/>
</dbReference>
<accession>A0A077ZTW3</accession>
<dbReference type="OrthoDB" id="421515at2759"/>
<organism evidence="3 4">
    <name type="scientific">Stylonychia lemnae</name>
    <name type="common">Ciliate</name>
    <dbReference type="NCBI Taxonomy" id="5949"/>
    <lineage>
        <taxon>Eukaryota</taxon>
        <taxon>Sar</taxon>
        <taxon>Alveolata</taxon>
        <taxon>Ciliophora</taxon>
        <taxon>Intramacronucleata</taxon>
        <taxon>Spirotrichea</taxon>
        <taxon>Stichotrichia</taxon>
        <taxon>Sporadotrichida</taxon>
        <taxon>Oxytrichidae</taxon>
        <taxon>Stylonychinae</taxon>
        <taxon>Stylonychia</taxon>
    </lineage>
</organism>
<reference evidence="3 4" key="1">
    <citation type="submission" date="2014-06" db="EMBL/GenBank/DDBJ databases">
        <authorList>
            <person name="Swart Estienne"/>
        </authorList>
    </citation>
    <scope>NUCLEOTIDE SEQUENCE [LARGE SCALE GENOMIC DNA]</scope>
    <source>
        <strain evidence="3 4">130c</strain>
    </source>
</reference>
<evidence type="ECO:0000256" key="1">
    <source>
        <dbReference type="ARBA" id="ARBA00008383"/>
    </source>
</evidence>
<dbReference type="PANTHER" id="PTHR48207">
    <property type="entry name" value="SUCCINATE--HYDROXYMETHYLGLUTARATE COA-TRANSFERASE"/>
    <property type="match status" value="1"/>
</dbReference>
<sequence>MEQYKITDFNTAFQIGIEKLIYDSINEHSKKDKDPEELKLKKALKIMKKEIFAKLKVQYQDNDKDEDLKWILFSLIDPSKPQKKDKEPKIETERFVTFIHKYYYDQLRLEALTDPQKEEMLYQNAVEIKELEPDIGNLENQEAVINGTMLFDQIDLAQIAVRDNGVMKIERGAAINKKFKYFNNTNEELNIEIISNIPQIQNKRLLLDGYRVIDSSRILVGAFTSLMLADMGAEVIKIEQPGVGDETRKWGPPFRGKDSTYFISINRNKKSMTVDLKHEQGRQIIYDLVGNQRDTIFLSNFTPSRLDQLAINYESLKKLNQSLIYASVQGFPLDSELKDKAAFDLTIQAMSGLMDCTGDPHGSPFKVGYAVTDVLAGMHLLQGVMGAIIHKERTGEGQFVNTSLLEANLYSLCYVVRQNSLHQKPKQLMDEWIKRVQKNGKFSPYHCPIQCFYDKG</sequence>
<dbReference type="Pfam" id="PF02515">
    <property type="entry name" value="CoA_transf_3"/>
    <property type="match status" value="1"/>
</dbReference>
<dbReference type="AlphaFoldDB" id="A0A077ZTW3"/>
<dbReference type="PANTHER" id="PTHR48207:SF3">
    <property type="entry name" value="SUCCINATE--HYDROXYMETHYLGLUTARATE COA-TRANSFERASE"/>
    <property type="match status" value="1"/>
</dbReference>
<dbReference type="InterPro" id="IPR003673">
    <property type="entry name" value="CoA-Trfase_fam_III"/>
</dbReference>
<dbReference type="InterPro" id="IPR050483">
    <property type="entry name" value="CoA-transferase_III_domain"/>
</dbReference>
<dbReference type="Gene3D" id="3.40.50.10540">
    <property type="entry name" value="Crotonobetainyl-coa:carnitine coa-transferase, domain 1"/>
    <property type="match status" value="1"/>
</dbReference>
<keyword evidence="4" id="KW-1185">Reference proteome</keyword>
<name>A0A077ZTW3_STYLE</name>
<dbReference type="InterPro" id="IPR023606">
    <property type="entry name" value="CoA-Trfase_III_dom_1_sf"/>
</dbReference>
<dbReference type="EMBL" id="CCKQ01001911">
    <property type="protein sequence ID" value="CDW73014.1"/>
    <property type="molecule type" value="Genomic_DNA"/>
</dbReference>
<keyword evidence="2 3" id="KW-0808">Transferase</keyword>
<dbReference type="GO" id="GO:0008410">
    <property type="term" value="F:CoA-transferase activity"/>
    <property type="evidence" value="ECO:0007669"/>
    <property type="project" value="TreeGrafter"/>
</dbReference>
<comment type="similarity">
    <text evidence="1">Belongs to the CoA-transferase III family.</text>
</comment>
<gene>
    <name evidence="3" type="primary">Contig16317.g17379</name>
    <name evidence="3" type="ORF">STYLEM_1982</name>
</gene>
<evidence type="ECO:0000256" key="2">
    <source>
        <dbReference type="ARBA" id="ARBA00022679"/>
    </source>
</evidence>
<protein>
    <submittedName>
        <fullName evidence="3">Formyl-transferase</fullName>
    </submittedName>
</protein>
<proteinExistence type="inferred from homology"/>